<organism evidence="4 5">
    <name type="scientific">Mesorhabditis belari</name>
    <dbReference type="NCBI Taxonomy" id="2138241"/>
    <lineage>
        <taxon>Eukaryota</taxon>
        <taxon>Metazoa</taxon>
        <taxon>Ecdysozoa</taxon>
        <taxon>Nematoda</taxon>
        <taxon>Chromadorea</taxon>
        <taxon>Rhabditida</taxon>
        <taxon>Rhabditina</taxon>
        <taxon>Rhabditomorpha</taxon>
        <taxon>Rhabditoidea</taxon>
        <taxon>Rhabditidae</taxon>
        <taxon>Mesorhabditinae</taxon>
        <taxon>Mesorhabditis</taxon>
    </lineage>
</organism>
<proteinExistence type="inferred from homology"/>
<dbReference type="SMART" id="SM00512">
    <property type="entry name" value="Skp1"/>
    <property type="match status" value="1"/>
</dbReference>
<evidence type="ECO:0000313" key="4">
    <source>
        <dbReference type="Proteomes" id="UP000887575"/>
    </source>
</evidence>
<dbReference type="PANTHER" id="PTHR11165">
    <property type="entry name" value="SKP1"/>
    <property type="match status" value="1"/>
</dbReference>
<dbReference type="WBParaSite" id="MBELARI_LOCUS3980">
    <property type="protein sequence ID" value="MBELARI_LOCUS3980"/>
    <property type="gene ID" value="MBELARI_LOCUS3980"/>
</dbReference>
<evidence type="ECO:0000256" key="2">
    <source>
        <dbReference type="ARBA" id="ARBA00022786"/>
    </source>
</evidence>
<dbReference type="SUPFAM" id="SSF81382">
    <property type="entry name" value="Skp1 dimerisation domain-like"/>
    <property type="match status" value="1"/>
</dbReference>
<dbReference type="InterPro" id="IPR011333">
    <property type="entry name" value="SKP1/BTB/POZ_sf"/>
</dbReference>
<dbReference type="InterPro" id="IPR016897">
    <property type="entry name" value="SKP1"/>
</dbReference>
<dbReference type="InterPro" id="IPR001232">
    <property type="entry name" value="SKP1-like"/>
</dbReference>
<dbReference type="Gene3D" id="3.30.710.10">
    <property type="entry name" value="Potassium Channel Kv1.1, Chain A"/>
    <property type="match status" value="1"/>
</dbReference>
<dbReference type="InterPro" id="IPR036296">
    <property type="entry name" value="SKP1-like_dim_sf"/>
</dbReference>
<evidence type="ECO:0000313" key="5">
    <source>
        <dbReference type="WBParaSite" id="MBELARI_LOCUS1816"/>
    </source>
</evidence>
<keyword evidence="4" id="KW-1185">Reference proteome</keyword>
<comment type="function">
    <text evidence="3">Probable essential component of SCF (SKP1-CUL1-F-box protein) E3 ubiquitin-protein ligase complexes, which mediate the ubiquitination and subsequent proteasomal degradation of target proteins. Regulates cell proliferation during embryonic and larval development.</text>
</comment>
<accession>A0AAF3J5W2</accession>
<reference evidence="5 6" key="1">
    <citation type="submission" date="2024-02" db="UniProtKB">
        <authorList>
            <consortium name="WormBaseParasite"/>
        </authorList>
    </citation>
    <scope>IDENTIFICATION</scope>
</reference>
<sequence length="178" mass="20522">MQDETFYKVATINGRQFTLSKKAAELSTTLVNVIQAYDLLTDEAIARMEPIQLAVESEHFHFVQKWLETHRDAPPFKDETEVWEDLTEPDLLKWEAGFFADLLDEQLFHIFKASNYLDIKSLQTKCAKAIAAMITGKSETQIYEIWGLSRNVFSAQEQANYRLGNPWEAILQNMATQK</sequence>
<keyword evidence="2 3" id="KW-0833">Ubl conjugation pathway</keyword>
<dbReference type="WBParaSite" id="MBELARI_LOCUS1816">
    <property type="protein sequence ID" value="MBELARI_LOCUS1816"/>
    <property type="gene ID" value="MBELARI_LOCUS1816"/>
</dbReference>
<name>A0AAF3J5W2_9BILA</name>
<dbReference type="PIRSF" id="PIRSF028729">
    <property type="entry name" value="E3_ubiquit_lig_SCF_Skp"/>
    <property type="match status" value="1"/>
</dbReference>
<comment type="pathway">
    <text evidence="3">Protein modification; protein ubiquitination.</text>
</comment>
<protein>
    <recommendedName>
        <fullName evidence="3">Skp1-related protein</fullName>
    </recommendedName>
</protein>
<comment type="similarity">
    <text evidence="1 3">Belongs to the SKP1 family.</text>
</comment>
<dbReference type="AlphaFoldDB" id="A0AAF3J5W2"/>
<dbReference type="Proteomes" id="UP000887575">
    <property type="component" value="Unassembled WGS sequence"/>
</dbReference>
<dbReference type="GO" id="GO:0006511">
    <property type="term" value="P:ubiquitin-dependent protein catabolic process"/>
    <property type="evidence" value="ECO:0007669"/>
    <property type="project" value="InterPro"/>
</dbReference>
<evidence type="ECO:0000256" key="3">
    <source>
        <dbReference type="PIRNR" id="PIRNR028729"/>
    </source>
</evidence>
<evidence type="ECO:0000313" key="6">
    <source>
        <dbReference type="WBParaSite" id="MBELARI_LOCUS3980"/>
    </source>
</evidence>
<evidence type="ECO:0000256" key="1">
    <source>
        <dbReference type="ARBA" id="ARBA00009993"/>
    </source>
</evidence>